<evidence type="ECO:0000313" key="2">
    <source>
        <dbReference type="Proteomes" id="UP000032675"/>
    </source>
</evidence>
<sequence length="103" mass="11751">MNMSAASALIEDRRLRILKSLEEMMDRRLNEEVLVRMIAASGRPIDIDTLRADLTFLQHQDCVSIEKMPRMHGDLWVVNMTATGERVASGVQRLHGVARNLMF</sequence>
<proteinExistence type="predicted"/>
<dbReference type="Proteomes" id="UP000032675">
    <property type="component" value="Unassembled WGS sequence"/>
</dbReference>
<dbReference type="AlphaFoldDB" id="A0A0D6Q2Z8"/>
<accession>A0A0D6Q2Z8</accession>
<protein>
    <submittedName>
        <fullName evidence="1">Uncharacterized protein</fullName>
    </submittedName>
</protein>
<comment type="caution">
    <text evidence="1">The sequence shown here is derived from an EMBL/GenBank/DDBJ whole genome shotgun (WGS) entry which is preliminary data.</text>
</comment>
<reference evidence="1 2" key="1">
    <citation type="submission" date="2012-11" db="EMBL/GenBank/DDBJ databases">
        <title>Whole genome sequence of Gluconacetobacter europaeus NBRC3261.</title>
        <authorList>
            <person name="Azuma Y."/>
            <person name="Higashiura N."/>
            <person name="Hirakawa H."/>
            <person name="Matsushita K."/>
        </authorList>
    </citation>
    <scope>NUCLEOTIDE SEQUENCE [LARGE SCALE GENOMIC DNA]</scope>
    <source>
        <strain evidence="1 2">NBRC 3261</strain>
    </source>
</reference>
<name>A0A0D6Q2Z8_KOMEU</name>
<gene>
    <name evidence="1" type="ORF">Geu3261_0144_028</name>
</gene>
<evidence type="ECO:0000313" key="1">
    <source>
        <dbReference type="EMBL" id="GAN97156.1"/>
    </source>
</evidence>
<organism evidence="1 2">
    <name type="scientific">Komagataeibacter europaeus NBRC 3261</name>
    <dbReference type="NCBI Taxonomy" id="1234669"/>
    <lineage>
        <taxon>Bacteria</taxon>
        <taxon>Pseudomonadati</taxon>
        <taxon>Pseudomonadota</taxon>
        <taxon>Alphaproteobacteria</taxon>
        <taxon>Acetobacterales</taxon>
        <taxon>Acetobacteraceae</taxon>
        <taxon>Komagataeibacter</taxon>
    </lineage>
</organism>
<dbReference type="EMBL" id="BANI01000127">
    <property type="protein sequence ID" value="GAN97156.1"/>
    <property type="molecule type" value="Genomic_DNA"/>
</dbReference>